<keyword evidence="2" id="KW-0547">Nucleotide-binding</keyword>
<organism evidence="2 3">
    <name type="scientific">Ramlibacter ginsenosidimutans</name>
    <dbReference type="NCBI Taxonomy" id="502333"/>
    <lineage>
        <taxon>Bacteria</taxon>
        <taxon>Pseudomonadati</taxon>
        <taxon>Pseudomonadota</taxon>
        <taxon>Betaproteobacteria</taxon>
        <taxon>Burkholderiales</taxon>
        <taxon>Comamonadaceae</taxon>
        <taxon>Ramlibacter</taxon>
    </lineage>
</organism>
<evidence type="ECO:0000313" key="2">
    <source>
        <dbReference type="EMBL" id="MBK6007879.1"/>
    </source>
</evidence>
<dbReference type="GO" id="GO:0005524">
    <property type="term" value="F:ATP binding"/>
    <property type="evidence" value="ECO:0007669"/>
    <property type="project" value="UniProtKB-KW"/>
</dbReference>
<dbReference type="InterPro" id="IPR002789">
    <property type="entry name" value="HerA_central"/>
</dbReference>
<evidence type="ECO:0000313" key="3">
    <source>
        <dbReference type="Proteomes" id="UP000630528"/>
    </source>
</evidence>
<dbReference type="Pfam" id="PF01935">
    <property type="entry name" value="DUF87"/>
    <property type="match status" value="1"/>
</dbReference>
<evidence type="ECO:0000259" key="1">
    <source>
        <dbReference type="Pfam" id="PF01935"/>
    </source>
</evidence>
<dbReference type="PANTHER" id="PTHR42957">
    <property type="entry name" value="HELICASE MJ1565-RELATED"/>
    <property type="match status" value="1"/>
</dbReference>
<dbReference type="RefSeq" id="WP_201174201.1">
    <property type="nucleotide sequence ID" value="NZ_JAEPWM010000007.1"/>
</dbReference>
<gene>
    <name evidence="2" type="ORF">JJB11_17400</name>
</gene>
<proteinExistence type="predicted"/>
<feature type="domain" description="Helicase HerA central" evidence="1">
    <location>
        <begin position="146"/>
        <end position="320"/>
    </location>
</feature>
<dbReference type="PANTHER" id="PTHR42957:SF1">
    <property type="entry name" value="HELICASE MJ1565-RELATED"/>
    <property type="match status" value="1"/>
</dbReference>
<accession>A0A934WMK0</accession>
<reference evidence="2" key="1">
    <citation type="journal article" date="2012" name="J. Microbiol. Biotechnol.">
        <title>Ramlibacter ginsenosidimutans sp. nov., with ginsenoside-converting activity.</title>
        <authorList>
            <person name="Wang L."/>
            <person name="An D.S."/>
            <person name="Kim S.G."/>
            <person name="Jin F.X."/>
            <person name="Kim S.C."/>
            <person name="Lee S.T."/>
            <person name="Im W.T."/>
        </authorList>
    </citation>
    <scope>NUCLEOTIDE SEQUENCE</scope>
    <source>
        <strain evidence="2">KACC 17527</strain>
    </source>
</reference>
<dbReference type="SUPFAM" id="SSF52540">
    <property type="entry name" value="P-loop containing nucleoside triphosphate hydrolases"/>
    <property type="match status" value="1"/>
</dbReference>
<keyword evidence="2" id="KW-0067">ATP-binding</keyword>
<dbReference type="Proteomes" id="UP000630528">
    <property type="component" value="Unassembled WGS sequence"/>
</dbReference>
<protein>
    <submittedName>
        <fullName evidence="2">ATP-binding protein</fullName>
    </submittedName>
</protein>
<reference evidence="2" key="2">
    <citation type="submission" date="2021-01" db="EMBL/GenBank/DDBJ databases">
        <authorList>
            <person name="Kang M."/>
        </authorList>
    </citation>
    <scope>NUCLEOTIDE SEQUENCE</scope>
    <source>
        <strain evidence="2">KACC 17527</strain>
    </source>
</reference>
<keyword evidence="3" id="KW-1185">Reference proteome</keyword>
<dbReference type="EMBL" id="JAEPWM010000007">
    <property type="protein sequence ID" value="MBK6007879.1"/>
    <property type="molecule type" value="Genomic_DNA"/>
</dbReference>
<dbReference type="AlphaFoldDB" id="A0A934WMK0"/>
<dbReference type="InterPro" id="IPR027417">
    <property type="entry name" value="P-loop_NTPase"/>
</dbReference>
<sequence>MELNQLTKDAVLRVGEVCAVEGRRIFVLVDKNKNLSDMFLDGDILRNISVNSFVEIRKGFLSIIGRVEGERIEEDPPAAESTKLQAVNKNRRVLTVSLSGYVDERGAFSGGTKELPLIGNEAYLVTRETILLIHNLAPAGAPAVRVAKLYGDEFDIDLPIDKLFNGHIAIFGNTGSGKTNTLASLYKAFLDSLRVRNEAAFRENTRFLLIDFNGEYVRPNCLTSEKYVYSVSTRNDNGDRLPLDAESLLDLEVLSILTDATDRTQKPFLKRAVRLYRVVLGAENGDPSGYLGNILRARITEALKMSDKIRAHLILDYLKDILLECTQSTESSIDTDSDLEWHNQAQGFLLRQGGHFLSQKPDRIPQTKAYASIANIAVPQSLISALIVFLYVQLIGDVLTNRAQNDHIAPVINRLKSKRRDIDRIFDLSSAEFWKRNVVVVDLSDTSIEMKKTVPLLLCKRFYAEHKLHGDNKTLTVIIDEAHNILSHESSREAESWKDYRLETFEEIIKEGRKFGVFLTISSQRPFDISPTIISQAHNYFIHRLINEADLRSIASSVSYIDRITEESIPTLPTGTCVFSGVASQMPIKLVVSPLDEQYRPQSETRSFLDVVPVAPVSA</sequence>
<comment type="caution">
    <text evidence="2">The sequence shown here is derived from an EMBL/GenBank/DDBJ whole genome shotgun (WGS) entry which is preliminary data.</text>
</comment>
<dbReference type="Gene3D" id="3.40.50.300">
    <property type="entry name" value="P-loop containing nucleotide triphosphate hydrolases"/>
    <property type="match status" value="2"/>
</dbReference>
<dbReference type="InterPro" id="IPR008571">
    <property type="entry name" value="HerA-like"/>
</dbReference>
<name>A0A934WMK0_9BURK</name>